<accession>A0ABS8TGJ5</accession>
<evidence type="ECO:0000313" key="2">
    <source>
        <dbReference type="Proteomes" id="UP000823775"/>
    </source>
</evidence>
<protein>
    <submittedName>
        <fullName evidence="1">Uncharacterized protein</fullName>
    </submittedName>
</protein>
<dbReference type="Proteomes" id="UP000823775">
    <property type="component" value="Unassembled WGS sequence"/>
</dbReference>
<name>A0ABS8TGJ5_DATST</name>
<organism evidence="1 2">
    <name type="scientific">Datura stramonium</name>
    <name type="common">Jimsonweed</name>
    <name type="synonym">Common thornapple</name>
    <dbReference type="NCBI Taxonomy" id="4076"/>
    <lineage>
        <taxon>Eukaryota</taxon>
        <taxon>Viridiplantae</taxon>
        <taxon>Streptophyta</taxon>
        <taxon>Embryophyta</taxon>
        <taxon>Tracheophyta</taxon>
        <taxon>Spermatophyta</taxon>
        <taxon>Magnoliopsida</taxon>
        <taxon>eudicotyledons</taxon>
        <taxon>Gunneridae</taxon>
        <taxon>Pentapetalae</taxon>
        <taxon>asterids</taxon>
        <taxon>lamiids</taxon>
        <taxon>Solanales</taxon>
        <taxon>Solanaceae</taxon>
        <taxon>Solanoideae</taxon>
        <taxon>Datureae</taxon>
        <taxon>Datura</taxon>
    </lineage>
</organism>
<evidence type="ECO:0000313" key="1">
    <source>
        <dbReference type="EMBL" id="MCD7469968.1"/>
    </source>
</evidence>
<keyword evidence="2" id="KW-1185">Reference proteome</keyword>
<comment type="caution">
    <text evidence="1">The sequence shown here is derived from an EMBL/GenBank/DDBJ whole genome shotgun (WGS) entry which is preliminary data.</text>
</comment>
<proteinExistence type="predicted"/>
<sequence>MGTKEGKPTFDWRNTSGILWAAGLAWVITAHLEKLWKLKVELRLTGEMQVETRETPMKHRLNISGLAKRWLKRRLRYKASGHCLDPHLIGASWVKIGKMLLWRWMSVVYLVFFTAPAADQHLANLHLRFAGALLILPDEILSL</sequence>
<reference evidence="1 2" key="1">
    <citation type="journal article" date="2021" name="BMC Genomics">
        <title>Datura genome reveals duplications of psychoactive alkaloid biosynthetic genes and high mutation rate following tissue culture.</title>
        <authorList>
            <person name="Rajewski A."/>
            <person name="Carter-House D."/>
            <person name="Stajich J."/>
            <person name="Litt A."/>
        </authorList>
    </citation>
    <scope>NUCLEOTIDE SEQUENCE [LARGE SCALE GENOMIC DNA]</scope>
    <source>
        <strain evidence="1">AR-01</strain>
    </source>
</reference>
<dbReference type="EMBL" id="JACEIK010001513">
    <property type="protein sequence ID" value="MCD7469968.1"/>
    <property type="molecule type" value="Genomic_DNA"/>
</dbReference>
<gene>
    <name evidence="1" type="ORF">HAX54_009463</name>
</gene>